<name>A0A830FBB8_9EURY</name>
<keyword evidence="2 8" id="KW-0540">Nuclease</keyword>
<dbReference type="Pfam" id="PF09827">
    <property type="entry name" value="CRISPR_Cas2"/>
    <property type="match status" value="1"/>
</dbReference>
<keyword evidence="6 8" id="KW-0460">Magnesium</keyword>
<dbReference type="AlphaFoldDB" id="A0A830FBB8"/>
<dbReference type="GO" id="GO:0004521">
    <property type="term" value="F:RNA endonuclease activity"/>
    <property type="evidence" value="ECO:0007669"/>
    <property type="project" value="InterPro"/>
</dbReference>
<comment type="similarity">
    <text evidence="8">Belongs to the CRISPR-associated endoribonuclease Cas2 protein family.</text>
</comment>
<comment type="cofactor">
    <cofactor evidence="1 8">
        <name>Mg(2+)</name>
        <dbReference type="ChEBI" id="CHEBI:18420"/>
    </cofactor>
</comment>
<dbReference type="EC" id="3.1.-.-" evidence="8"/>
<evidence type="ECO:0000256" key="3">
    <source>
        <dbReference type="ARBA" id="ARBA00022723"/>
    </source>
</evidence>
<gene>
    <name evidence="8 9" type="primary">cas2</name>
    <name evidence="9" type="ORF">GCM10009039_15410</name>
</gene>
<evidence type="ECO:0000256" key="1">
    <source>
        <dbReference type="ARBA" id="ARBA00001946"/>
    </source>
</evidence>
<evidence type="ECO:0000313" key="10">
    <source>
        <dbReference type="Proteomes" id="UP000607197"/>
    </source>
</evidence>
<dbReference type="Gene3D" id="3.30.70.240">
    <property type="match status" value="1"/>
</dbReference>
<evidence type="ECO:0000256" key="7">
    <source>
        <dbReference type="ARBA" id="ARBA00023118"/>
    </source>
</evidence>
<accession>A0A830FBB8</accession>
<dbReference type="Proteomes" id="UP000607197">
    <property type="component" value="Unassembled WGS sequence"/>
</dbReference>
<dbReference type="RefSeq" id="WP_188977595.1">
    <property type="nucleotide sequence ID" value="NZ_BMPG01000002.1"/>
</dbReference>
<evidence type="ECO:0000256" key="5">
    <source>
        <dbReference type="ARBA" id="ARBA00022801"/>
    </source>
</evidence>
<dbReference type="SUPFAM" id="SSF143430">
    <property type="entry name" value="TTP0101/SSO1404-like"/>
    <property type="match status" value="1"/>
</dbReference>
<reference evidence="9" key="2">
    <citation type="submission" date="2020-09" db="EMBL/GenBank/DDBJ databases">
        <authorList>
            <person name="Sun Q."/>
            <person name="Ohkuma M."/>
        </authorList>
    </citation>
    <scope>NUCLEOTIDE SEQUENCE</scope>
    <source>
        <strain evidence="9">JCM 19596</strain>
    </source>
</reference>
<dbReference type="GO" id="GO:0046872">
    <property type="term" value="F:metal ion binding"/>
    <property type="evidence" value="ECO:0007669"/>
    <property type="project" value="UniProtKB-UniRule"/>
</dbReference>
<dbReference type="EMBL" id="BMPG01000002">
    <property type="protein sequence ID" value="GGL58133.1"/>
    <property type="molecule type" value="Genomic_DNA"/>
</dbReference>
<comment type="caution">
    <text evidence="9">The sequence shown here is derived from an EMBL/GenBank/DDBJ whole genome shotgun (WGS) entry which is preliminary data.</text>
</comment>
<proteinExistence type="inferred from homology"/>
<feature type="binding site" evidence="8">
    <location>
        <position position="9"/>
    </location>
    <ligand>
        <name>Mg(2+)</name>
        <dbReference type="ChEBI" id="CHEBI:18420"/>
        <note>catalytic</note>
    </ligand>
</feature>
<evidence type="ECO:0000313" key="9">
    <source>
        <dbReference type="EMBL" id="GGL58133.1"/>
    </source>
</evidence>
<keyword evidence="3 8" id="KW-0479">Metal-binding</keyword>
<evidence type="ECO:0000256" key="4">
    <source>
        <dbReference type="ARBA" id="ARBA00022759"/>
    </source>
</evidence>
<dbReference type="InterPro" id="IPR021127">
    <property type="entry name" value="CRISPR_associated_Cas2"/>
</dbReference>
<dbReference type="CDD" id="cd09725">
    <property type="entry name" value="Cas2_I_II_III"/>
    <property type="match status" value="1"/>
</dbReference>
<reference evidence="9" key="1">
    <citation type="journal article" date="2014" name="Int. J. Syst. Evol. Microbiol.">
        <title>Complete genome sequence of Corynebacterium casei LMG S-19264T (=DSM 44701T), isolated from a smear-ripened cheese.</title>
        <authorList>
            <consortium name="US DOE Joint Genome Institute (JGI-PGF)"/>
            <person name="Walter F."/>
            <person name="Albersmeier A."/>
            <person name="Kalinowski J."/>
            <person name="Ruckert C."/>
        </authorList>
    </citation>
    <scope>NUCLEOTIDE SEQUENCE</scope>
    <source>
        <strain evidence="9">JCM 19596</strain>
    </source>
</reference>
<keyword evidence="5 8" id="KW-0378">Hydrolase</keyword>
<dbReference type="GO" id="GO:0051607">
    <property type="term" value="P:defense response to virus"/>
    <property type="evidence" value="ECO:0007669"/>
    <property type="project" value="UniProtKB-UniRule"/>
</dbReference>
<dbReference type="NCBIfam" id="TIGR01573">
    <property type="entry name" value="cas2"/>
    <property type="match status" value="1"/>
</dbReference>
<dbReference type="GO" id="GO:0016787">
    <property type="term" value="F:hydrolase activity"/>
    <property type="evidence" value="ECO:0007669"/>
    <property type="project" value="UniProtKB-KW"/>
</dbReference>
<dbReference type="OrthoDB" id="43236at2157"/>
<evidence type="ECO:0000256" key="2">
    <source>
        <dbReference type="ARBA" id="ARBA00022722"/>
    </source>
</evidence>
<comment type="function">
    <text evidence="8">CRISPR (clustered regularly interspaced short palindromic repeat), is an adaptive immune system that provides protection against mobile genetic elements (viruses, transposable elements and conjugative plasmids). CRISPR clusters contain sequences complementary to antecedent mobile elements and target invading nucleic acids. CRISPR clusters are transcribed and processed into CRISPR RNA (crRNA). Functions as a ssRNA-specific endoribonuclease. Involved in the integration of spacer DNA into the CRISPR cassette.</text>
</comment>
<evidence type="ECO:0000256" key="8">
    <source>
        <dbReference type="HAMAP-Rule" id="MF_01471"/>
    </source>
</evidence>
<comment type="subunit">
    <text evidence="8">Homodimer, forms a heterotetramer with a Cas1 homodimer.</text>
</comment>
<dbReference type="InterPro" id="IPR019199">
    <property type="entry name" value="Virulence_VapD/CRISPR_Cas2"/>
</dbReference>
<dbReference type="HAMAP" id="MF_01471">
    <property type="entry name" value="Cas2"/>
    <property type="match status" value="1"/>
</dbReference>
<keyword evidence="7 8" id="KW-0051">Antiviral defense</keyword>
<protein>
    <recommendedName>
        <fullName evidence="8">CRISPR-associated endoribonuclease Cas2</fullName>
        <ecNumber evidence="8">3.1.-.-</ecNumber>
    </recommendedName>
</protein>
<sequence length="87" mass="10148">MPYIIAVYDVDADRTHLFLKLFRRYLTHIQNSVLEGFITDGRLQRLRGEIEALLEPHESVLIYEVSSEDYVDRTVFGTDPKADDTFL</sequence>
<keyword evidence="10" id="KW-1185">Reference proteome</keyword>
<organism evidence="9 10">
    <name type="scientific">Halocalculus aciditolerans</name>
    <dbReference type="NCBI Taxonomy" id="1383812"/>
    <lineage>
        <taxon>Archaea</taxon>
        <taxon>Methanobacteriati</taxon>
        <taxon>Methanobacteriota</taxon>
        <taxon>Stenosarchaea group</taxon>
        <taxon>Halobacteria</taxon>
        <taxon>Halobacteriales</taxon>
        <taxon>Halobacteriaceae</taxon>
        <taxon>Halocalculus</taxon>
    </lineage>
</organism>
<keyword evidence="4 8" id="KW-0255">Endonuclease</keyword>
<evidence type="ECO:0000256" key="6">
    <source>
        <dbReference type="ARBA" id="ARBA00022842"/>
    </source>
</evidence>
<dbReference type="GO" id="GO:0043571">
    <property type="term" value="P:maintenance of CRISPR repeat elements"/>
    <property type="evidence" value="ECO:0007669"/>
    <property type="project" value="UniProtKB-UniRule"/>
</dbReference>
<dbReference type="PANTHER" id="PTHR34405">
    <property type="entry name" value="CRISPR-ASSOCIATED ENDORIBONUCLEASE CAS2"/>
    <property type="match status" value="1"/>
</dbReference>